<dbReference type="RefSeq" id="WP_235052240.1">
    <property type="nucleotide sequence ID" value="NZ_JAKFHA010000005.1"/>
</dbReference>
<dbReference type="EMBL" id="JAKFHA010000005">
    <property type="protein sequence ID" value="MCF2528084.1"/>
    <property type="molecule type" value="Genomic_DNA"/>
</dbReference>
<evidence type="ECO:0000313" key="1">
    <source>
        <dbReference type="EMBL" id="MCF2528084.1"/>
    </source>
</evidence>
<comment type="caution">
    <text evidence="1">The sequence shown here is derived from an EMBL/GenBank/DDBJ whole genome shotgun (WGS) entry which is preliminary data.</text>
</comment>
<protein>
    <recommendedName>
        <fullName evidence="3">ABM domain-containing protein</fullName>
    </recommendedName>
</protein>
<evidence type="ECO:0008006" key="3">
    <source>
        <dbReference type="Google" id="ProtNLM"/>
    </source>
</evidence>
<keyword evidence="2" id="KW-1185">Reference proteome</keyword>
<gene>
    <name evidence="1" type="ORF">LZ495_12740</name>
</gene>
<accession>A0AA41Q0C1</accession>
<dbReference type="Proteomes" id="UP001165378">
    <property type="component" value="Unassembled WGS sequence"/>
</dbReference>
<evidence type="ECO:0000313" key="2">
    <source>
        <dbReference type="Proteomes" id="UP001165378"/>
    </source>
</evidence>
<dbReference type="AlphaFoldDB" id="A0AA41Q0C1"/>
<reference evidence="1" key="1">
    <citation type="submission" date="2022-01" db="EMBL/GenBank/DDBJ databases">
        <title>Genome-Based Taxonomic Classification of the Phylum Actinobacteria.</title>
        <authorList>
            <person name="Gao Y."/>
        </authorList>
    </citation>
    <scope>NUCLEOTIDE SEQUENCE</scope>
    <source>
        <strain evidence="1">KLBMP 8922</strain>
    </source>
</reference>
<proteinExistence type="predicted"/>
<organism evidence="1 2">
    <name type="scientific">Yinghuangia soli</name>
    <dbReference type="NCBI Taxonomy" id="2908204"/>
    <lineage>
        <taxon>Bacteria</taxon>
        <taxon>Bacillati</taxon>
        <taxon>Actinomycetota</taxon>
        <taxon>Actinomycetes</taxon>
        <taxon>Kitasatosporales</taxon>
        <taxon>Streptomycetaceae</taxon>
        <taxon>Yinghuangia</taxon>
    </lineage>
</organism>
<sequence>MDFAVAIAVIFQIPGMTQAQYDQSADAVTGGRGAVQNVTDWPVPGLLSHTAGPTPDGWFVVDVWESEEAFRQFGEIIIPILNGLGVADAQPKVYPVHAMVKS</sequence>
<name>A0AA41Q0C1_9ACTN</name>